<sequence>MDATTTTTSTTTNPEPPIFVPTHQTPPPFLTLCQTFLSEIRNFTPGAPLERHLNTVYGPGTHYYTSFCEHVKRGLEEGWVAHTPVTGPCYRRSKVAEPCAETMFFGITTEDGEEVLRGQYHVHPYGEINCVVPIDETAELKGMNGWMGAGWTSPGPGTHHYPEVRGGALVALFFLPAGRIGYDVKPGGPQPVGA</sequence>
<feature type="compositionally biased region" description="Low complexity" evidence="1">
    <location>
        <begin position="1"/>
        <end position="12"/>
    </location>
</feature>
<evidence type="ECO:0000256" key="1">
    <source>
        <dbReference type="SAM" id="MobiDB-lite"/>
    </source>
</evidence>
<organism evidence="2 3">
    <name type="scientific">Saccharata proteae CBS 121410</name>
    <dbReference type="NCBI Taxonomy" id="1314787"/>
    <lineage>
        <taxon>Eukaryota</taxon>
        <taxon>Fungi</taxon>
        <taxon>Dikarya</taxon>
        <taxon>Ascomycota</taxon>
        <taxon>Pezizomycotina</taxon>
        <taxon>Dothideomycetes</taxon>
        <taxon>Dothideomycetes incertae sedis</taxon>
        <taxon>Botryosphaeriales</taxon>
        <taxon>Saccharataceae</taxon>
        <taxon>Saccharata</taxon>
    </lineage>
</organism>
<reference evidence="2" key="1">
    <citation type="journal article" date="2020" name="Stud. Mycol.">
        <title>101 Dothideomycetes genomes: a test case for predicting lifestyles and emergence of pathogens.</title>
        <authorList>
            <person name="Haridas S."/>
            <person name="Albert R."/>
            <person name="Binder M."/>
            <person name="Bloem J."/>
            <person name="Labutti K."/>
            <person name="Salamov A."/>
            <person name="Andreopoulos B."/>
            <person name="Baker S."/>
            <person name="Barry K."/>
            <person name="Bills G."/>
            <person name="Bluhm B."/>
            <person name="Cannon C."/>
            <person name="Castanera R."/>
            <person name="Culley D."/>
            <person name="Daum C."/>
            <person name="Ezra D."/>
            <person name="Gonzalez J."/>
            <person name="Henrissat B."/>
            <person name="Kuo A."/>
            <person name="Liang C."/>
            <person name="Lipzen A."/>
            <person name="Lutzoni F."/>
            <person name="Magnuson J."/>
            <person name="Mondo S."/>
            <person name="Nolan M."/>
            <person name="Ohm R."/>
            <person name="Pangilinan J."/>
            <person name="Park H.-J."/>
            <person name="Ramirez L."/>
            <person name="Alfaro M."/>
            <person name="Sun H."/>
            <person name="Tritt A."/>
            <person name="Yoshinaga Y."/>
            <person name="Zwiers L.-H."/>
            <person name="Turgeon B."/>
            <person name="Goodwin S."/>
            <person name="Spatafora J."/>
            <person name="Crous P."/>
            <person name="Grigoriev I."/>
        </authorList>
    </citation>
    <scope>NUCLEOTIDE SEQUENCE</scope>
    <source>
        <strain evidence="2">CBS 121410</strain>
    </source>
</reference>
<gene>
    <name evidence="2" type="ORF">K490DRAFT_75393</name>
</gene>
<feature type="region of interest" description="Disordered" evidence="1">
    <location>
        <begin position="1"/>
        <end position="20"/>
    </location>
</feature>
<evidence type="ECO:0000313" key="2">
    <source>
        <dbReference type="EMBL" id="KAF2085149.1"/>
    </source>
</evidence>
<dbReference type="AlphaFoldDB" id="A0A9P4HNV5"/>
<comment type="caution">
    <text evidence="2">The sequence shown here is derived from an EMBL/GenBank/DDBJ whole genome shotgun (WGS) entry which is preliminary data.</text>
</comment>
<dbReference type="InterPro" id="IPR032345">
    <property type="entry name" value="PnbB"/>
</dbReference>
<proteinExistence type="predicted"/>
<dbReference type="Pfam" id="PF16155">
    <property type="entry name" value="PnbB"/>
    <property type="match status" value="1"/>
</dbReference>
<accession>A0A9P4HNV5</accession>
<evidence type="ECO:0000313" key="3">
    <source>
        <dbReference type="Proteomes" id="UP000799776"/>
    </source>
</evidence>
<evidence type="ECO:0008006" key="4">
    <source>
        <dbReference type="Google" id="ProtNLM"/>
    </source>
</evidence>
<keyword evidence="3" id="KW-1185">Reference proteome</keyword>
<name>A0A9P4HNV5_9PEZI</name>
<protein>
    <recommendedName>
        <fullName evidence="4">p-hydroxylaminobenzoate lyase</fullName>
    </recommendedName>
</protein>
<dbReference type="Proteomes" id="UP000799776">
    <property type="component" value="Unassembled WGS sequence"/>
</dbReference>
<dbReference type="EMBL" id="ML978733">
    <property type="protein sequence ID" value="KAF2085149.1"/>
    <property type="molecule type" value="Genomic_DNA"/>
</dbReference>
<dbReference type="OrthoDB" id="2845956at2759"/>